<dbReference type="Proteomes" id="UP000297299">
    <property type="component" value="Unassembled WGS sequence"/>
</dbReference>
<comment type="caution">
    <text evidence="2">The sequence shown here is derived from an EMBL/GenBank/DDBJ whole genome shotgun (WGS) entry which is preliminary data.</text>
</comment>
<proteinExistence type="predicted"/>
<evidence type="ECO:0000313" key="2">
    <source>
        <dbReference type="EMBL" id="TEY87366.1"/>
    </source>
</evidence>
<feature type="region of interest" description="Disordered" evidence="1">
    <location>
        <begin position="37"/>
        <end position="73"/>
    </location>
</feature>
<dbReference type="AlphaFoldDB" id="A0A4Y8DK07"/>
<feature type="region of interest" description="Disordered" evidence="1">
    <location>
        <begin position="1"/>
        <end position="20"/>
    </location>
</feature>
<protein>
    <submittedName>
        <fullName evidence="2">Uncharacterized protein</fullName>
    </submittedName>
</protein>
<evidence type="ECO:0000313" key="3">
    <source>
        <dbReference type="Proteomes" id="UP000297299"/>
    </source>
</evidence>
<feature type="compositionally biased region" description="Polar residues" evidence="1">
    <location>
        <begin position="53"/>
        <end position="65"/>
    </location>
</feature>
<keyword evidence="3" id="KW-1185">Reference proteome</keyword>
<gene>
    <name evidence="2" type="ORF">BOTCAL_0003g00470</name>
</gene>
<reference evidence="2 3" key="1">
    <citation type="submission" date="2017-11" db="EMBL/GenBank/DDBJ databases">
        <title>Comparative genomics of Botrytis spp.</title>
        <authorList>
            <person name="Valero-Jimenez C.A."/>
            <person name="Tapia P."/>
            <person name="Veloso J."/>
            <person name="Silva-Moreno E."/>
            <person name="Staats M."/>
            <person name="Valdes J.H."/>
            <person name="Van Kan J.A.L."/>
        </authorList>
    </citation>
    <scope>NUCLEOTIDE SEQUENCE [LARGE SCALE GENOMIC DNA]</scope>
    <source>
        <strain evidence="2 3">MUCL2830</strain>
    </source>
</reference>
<organism evidence="2 3">
    <name type="scientific">Botryotinia calthae</name>
    <dbReference type="NCBI Taxonomy" id="38488"/>
    <lineage>
        <taxon>Eukaryota</taxon>
        <taxon>Fungi</taxon>
        <taxon>Dikarya</taxon>
        <taxon>Ascomycota</taxon>
        <taxon>Pezizomycotina</taxon>
        <taxon>Leotiomycetes</taxon>
        <taxon>Helotiales</taxon>
        <taxon>Sclerotiniaceae</taxon>
        <taxon>Botryotinia</taxon>
    </lineage>
</organism>
<sequence length="73" mass="7903">MATDPGSLEEGHKMVVGGPSKVPNSAVAFSQLFAESAETRQRENGNKLGYTAEATNLEKSPSSYSTRHEHYMS</sequence>
<dbReference type="EMBL" id="PHWZ01000003">
    <property type="protein sequence ID" value="TEY87366.1"/>
    <property type="molecule type" value="Genomic_DNA"/>
</dbReference>
<evidence type="ECO:0000256" key="1">
    <source>
        <dbReference type="SAM" id="MobiDB-lite"/>
    </source>
</evidence>
<dbReference type="OrthoDB" id="10338960at2759"/>
<accession>A0A4Y8DK07</accession>
<name>A0A4Y8DK07_9HELO</name>